<name>F6FS73_ISOV2</name>
<evidence type="ECO:0000256" key="1">
    <source>
        <dbReference type="ARBA" id="ARBA00022801"/>
    </source>
</evidence>
<organism evidence="4">
    <name type="scientific">Isoptericola variabilis (strain 225)</name>
    <dbReference type="NCBI Taxonomy" id="743718"/>
    <lineage>
        <taxon>Bacteria</taxon>
        <taxon>Bacillati</taxon>
        <taxon>Actinomycetota</taxon>
        <taxon>Actinomycetes</taxon>
        <taxon>Micrococcales</taxon>
        <taxon>Promicromonosporaceae</taxon>
        <taxon>Isoptericola</taxon>
    </lineage>
</organism>
<dbReference type="SUPFAM" id="SSF53474">
    <property type="entry name" value="alpha/beta-Hydrolases"/>
    <property type="match status" value="1"/>
</dbReference>
<dbReference type="InterPro" id="IPR049492">
    <property type="entry name" value="BD-FAE-like_dom"/>
</dbReference>
<dbReference type="Pfam" id="PF20434">
    <property type="entry name" value="BD-FAE"/>
    <property type="match status" value="1"/>
</dbReference>
<dbReference type="RefSeq" id="WP_013837409.1">
    <property type="nucleotide sequence ID" value="NC_015588.1"/>
</dbReference>
<dbReference type="Proteomes" id="UP000009236">
    <property type="component" value="Chromosome"/>
</dbReference>
<dbReference type="InterPro" id="IPR029058">
    <property type="entry name" value="AB_hydrolase_fold"/>
</dbReference>
<dbReference type="Gene3D" id="3.40.50.1820">
    <property type="entry name" value="alpha/beta hydrolase"/>
    <property type="match status" value="1"/>
</dbReference>
<dbReference type="KEGG" id="iva:Isova_0207"/>
<dbReference type="HOGENOM" id="CLU_012494_4_0_11"/>
<dbReference type="GO" id="GO:0016787">
    <property type="term" value="F:hydrolase activity"/>
    <property type="evidence" value="ECO:0007669"/>
    <property type="project" value="UniProtKB-KW"/>
</dbReference>
<sequence length="285" mass="30986">MPHVNTLEIRTIDGTAPHGHGVVWMNVPYAEASGRSLRLQVVWPPIEDWFAPVTFPTVVFVQGSGWREQMLGQWLLAMAEFARRGYVVAIVEHRPSDVAPFPAQVEDVRSAVRFLRANSGQYRVDPDRIALWGDSSGGHLVVLAMVTDGVPGALGRHDDEPLGVRAVVDFYGPGDLSLMPEDPACDDLLGGIDPREHPDVAAPAAAATHIRPAAEQELPPLLVLHGSDDDVVPFEQSVVLGDAMTEAGHRIELYRLEGAGHGAGAFFGEPVMDIVDRFLRESFQP</sequence>
<reference evidence="3 4" key="1">
    <citation type="submission" date="2011-05" db="EMBL/GenBank/DDBJ databases">
        <title>Complete sequence of Isoptericola variabilis 225.</title>
        <authorList>
            <consortium name="US DOE Joint Genome Institute"/>
            <person name="Lucas S."/>
            <person name="Han J."/>
            <person name="Lapidus A."/>
            <person name="Cheng J.-F."/>
            <person name="Goodwin L."/>
            <person name="Pitluck S."/>
            <person name="Peters L."/>
            <person name="Mikhailova N."/>
            <person name="Zeytun A."/>
            <person name="Han C."/>
            <person name="Tapia R."/>
            <person name="Land M."/>
            <person name="Hauser L."/>
            <person name="Kyrpides N."/>
            <person name="Ivanova N."/>
            <person name="Pagani I."/>
            <person name="Siebers A."/>
            <person name="Allgaier M."/>
            <person name="Thelen M."/>
            <person name="Hugenholtz P."/>
            <person name="Gladden J."/>
            <person name="Woyke T."/>
        </authorList>
    </citation>
    <scope>NUCLEOTIDE SEQUENCE [LARGE SCALE GENOMIC DNA]</scope>
    <source>
        <strain evidence="4">225</strain>
    </source>
</reference>
<dbReference type="PANTHER" id="PTHR48081:SF13">
    <property type="entry name" value="ALPHA_BETA HYDROLASE"/>
    <property type="match status" value="1"/>
</dbReference>
<dbReference type="PANTHER" id="PTHR48081">
    <property type="entry name" value="AB HYDROLASE SUPERFAMILY PROTEIN C4A8.06C"/>
    <property type="match status" value="1"/>
</dbReference>
<feature type="domain" description="BD-FAE-like" evidence="2">
    <location>
        <begin position="54"/>
        <end position="242"/>
    </location>
</feature>
<evidence type="ECO:0000313" key="3">
    <source>
        <dbReference type="EMBL" id="AEG43014.1"/>
    </source>
</evidence>
<keyword evidence="4" id="KW-1185">Reference proteome</keyword>
<accession>F6FS73</accession>
<keyword evidence="1" id="KW-0378">Hydrolase</keyword>
<protein>
    <submittedName>
        <fullName evidence="3">Putative esterase</fullName>
    </submittedName>
</protein>
<dbReference type="InterPro" id="IPR050300">
    <property type="entry name" value="GDXG_lipolytic_enzyme"/>
</dbReference>
<dbReference type="EMBL" id="CP002810">
    <property type="protein sequence ID" value="AEG43014.1"/>
    <property type="molecule type" value="Genomic_DNA"/>
</dbReference>
<dbReference type="eggNOG" id="COG0657">
    <property type="taxonomic scope" value="Bacteria"/>
</dbReference>
<gene>
    <name evidence="3" type="ordered locus">Isova_0207</name>
</gene>
<evidence type="ECO:0000313" key="4">
    <source>
        <dbReference type="Proteomes" id="UP000009236"/>
    </source>
</evidence>
<dbReference type="STRING" id="743718.Isova_0207"/>
<proteinExistence type="predicted"/>
<evidence type="ECO:0000259" key="2">
    <source>
        <dbReference type="Pfam" id="PF20434"/>
    </source>
</evidence>
<dbReference type="AlphaFoldDB" id="F6FS73"/>